<dbReference type="EMBL" id="VWEQ01000001">
    <property type="protein sequence ID" value="KAA4756650.1"/>
    <property type="molecule type" value="Genomic_DNA"/>
</dbReference>
<evidence type="ECO:0008006" key="6">
    <source>
        <dbReference type="Google" id="ProtNLM"/>
    </source>
</evidence>
<protein>
    <recommendedName>
        <fullName evidence="6">Transmembrane protein</fullName>
    </recommendedName>
</protein>
<evidence type="ECO:0000256" key="1">
    <source>
        <dbReference type="SAM" id="Phobius"/>
    </source>
</evidence>
<keyword evidence="1" id="KW-1133">Transmembrane helix</keyword>
<dbReference type="AlphaFoldDB" id="A0A5M5PLD3"/>
<organism evidence="2 5">
    <name type="scientific">Bacteroides fragilis</name>
    <dbReference type="NCBI Taxonomy" id="817"/>
    <lineage>
        <taxon>Bacteria</taxon>
        <taxon>Pseudomonadati</taxon>
        <taxon>Bacteroidota</taxon>
        <taxon>Bacteroidia</taxon>
        <taxon>Bacteroidales</taxon>
        <taxon>Bacteroidaceae</taxon>
        <taxon>Bacteroides</taxon>
    </lineage>
</organism>
<proteinExistence type="predicted"/>
<evidence type="ECO:0000313" key="2">
    <source>
        <dbReference type="EMBL" id="KAA4756650.1"/>
    </source>
</evidence>
<reference evidence="4 5" key="1">
    <citation type="journal article" date="2019" name="Nat. Med.">
        <title>A library of human gut bacterial isolates paired with longitudinal multiomics data enables mechanistic microbiome research.</title>
        <authorList>
            <person name="Poyet M."/>
            <person name="Groussin M."/>
            <person name="Gibbons S.M."/>
            <person name="Avila-Pacheco J."/>
            <person name="Jiang X."/>
            <person name="Kearney S.M."/>
            <person name="Perrotta A.R."/>
            <person name="Berdy B."/>
            <person name="Zhao S."/>
            <person name="Lieberman T.D."/>
            <person name="Swanson P.K."/>
            <person name="Smith M."/>
            <person name="Roesemann S."/>
            <person name="Alexander J.E."/>
            <person name="Rich S.A."/>
            <person name="Livny J."/>
            <person name="Vlamakis H."/>
            <person name="Clish C."/>
            <person name="Bullock K."/>
            <person name="Deik A."/>
            <person name="Scott J."/>
            <person name="Pierce K.A."/>
            <person name="Xavier R.J."/>
            <person name="Alm E.J."/>
        </authorList>
    </citation>
    <scope>NUCLEOTIDE SEQUENCE [LARGE SCALE GENOMIC DNA]</scope>
    <source>
        <strain evidence="2 5">BIOML-A106</strain>
        <strain evidence="3 4">BIOML-A7</strain>
    </source>
</reference>
<feature type="transmembrane region" description="Helical" evidence="1">
    <location>
        <begin position="350"/>
        <end position="383"/>
    </location>
</feature>
<dbReference type="Proteomes" id="UP000436803">
    <property type="component" value="Unassembled WGS sequence"/>
</dbReference>
<feature type="transmembrane region" description="Helical" evidence="1">
    <location>
        <begin position="282"/>
        <end position="299"/>
    </location>
</feature>
<evidence type="ECO:0000313" key="5">
    <source>
        <dbReference type="Proteomes" id="UP000479773"/>
    </source>
</evidence>
<evidence type="ECO:0000313" key="4">
    <source>
        <dbReference type="Proteomes" id="UP000436803"/>
    </source>
</evidence>
<dbReference type="EMBL" id="VWAW01000001">
    <property type="protein sequence ID" value="KAA5178458.1"/>
    <property type="molecule type" value="Genomic_DNA"/>
</dbReference>
<comment type="caution">
    <text evidence="2">The sequence shown here is derived from an EMBL/GenBank/DDBJ whole genome shotgun (WGS) entry which is preliminary data.</text>
</comment>
<keyword evidence="1" id="KW-0472">Membrane</keyword>
<name>A0A5M5PLD3_BACFG</name>
<sequence length="393" mass="45507">MLRRIIDIIKSSNTEISNGTLFCNGYIIADAECIDYLENNNILENSLYSRKNGECVNLELSLAHLNSIGYYEDCITFCIKNKYVLPSKKFFIEEIKCFEDDDNDFIYIYKKIITLINAISHISKHSYTDVDINNAIIFREDKSLFLPFIYDSSDIRDIKIEDSEKFTFLSDLFNNSDSDKKLLFINELIDFLSPYNENDRFRYLLLYICEFISKANNAYQYYIRNFSYNKLKSELDNAALEFSKKIQTVINESQTKLIAIPAAFVLSAANIEFNNILSIKNITILISLYIFAVLIGIFLNNQSSVLKMIDKNIQTYKDTFDSNNSVVKEAFTLVDKELKKQKTRLLVTQFINWGIPVLLTLLYIIIFLTNASIITSVIIMKILKLCSTLNLHL</sequence>
<evidence type="ECO:0000313" key="3">
    <source>
        <dbReference type="EMBL" id="KAA5178458.1"/>
    </source>
</evidence>
<dbReference type="Proteomes" id="UP000479773">
    <property type="component" value="Unassembled WGS sequence"/>
</dbReference>
<keyword evidence="1" id="KW-0812">Transmembrane</keyword>
<accession>A0A5M5PLD3</accession>
<gene>
    <name evidence="3" type="ORF">F2Z29_00105</name>
    <name evidence="2" type="ORF">F3B44_02595</name>
</gene>